<accession>A0A5E7BA02</accession>
<dbReference type="Proteomes" id="UP000379480">
    <property type="component" value="Unassembled WGS sequence"/>
</dbReference>
<sequence>MLRTNGSLVFFARLNRLLLAGSSPPRQTAIGQELPFNVYRGTDRFDVCILATNT</sequence>
<protein>
    <submittedName>
        <fullName evidence="1">Uncharacterized protein</fullName>
    </submittedName>
</protein>
<organism evidence="1 2">
    <name type="scientific">Pseudomonas fluorescens</name>
    <dbReference type="NCBI Taxonomy" id="294"/>
    <lineage>
        <taxon>Bacteria</taxon>
        <taxon>Pseudomonadati</taxon>
        <taxon>Pseudomonadota</taxon>
        <taxon>Gammaproteobacteria</taxon>
        <taxon>Pseudomonadales</taxon>
        <taxon>Pseudomonadaceae</taxon>
        <taxon>Pseudomonas</taxon>
    </lineage>
</organism>
<proteinExistence type="predicted"/>
<evidence type="ECO:0000313" key="2">
    <source>
        <dbReference type="Proteomes" id="UP000379480"/>
    </source>
</evidence>
<evidence type="ECO:0000313" key="1">
    <source>
        <dbReference type="EMBL" id="VVN82523.1"/>
    </source>
</evidence>
<gene>
    <name evidence="1" type="ORF">PS723_01203</name>
</gene>
<name>A0A5E7BA02_PSEFL</name>
<dbReference type="AlphaFoldDB" id="A0A5E7BA02"/>
<dbReference type="EMBL" id="CABVHY010000005">
    <property type="protein sequence ID" value="VVN82523.1"/>
    <property type="molecule type" value="Genomic_DNA"/>
</dbReference>
<reference evidence="1 2" key="1">
    <citation type="submission" date="2019-09" db="EMBL/GenBank/DDBJ databases">
        <authorList>
            <person name="Chandra G."/>
            <person name="Truman W A."/>
        </authorList>
    </citation>
    <scope>NUCLEOTIDE SEQUENCE [LARGE SCALE GENOMIC DNA]</scope>
    <source>
        <strain evidence="1">PS723</strain>
    </source>
</reference>